<dbReference type="InterPro" id="IPR023286">
    <property type="entry name" value="ABATE_dom_sf"/>
</dbReference>
<accession>A0A942I1Y5</accession>
<keyword evidence="3" id="KW-1185">Reference proteome</keyword>
<feature type="domain" description="Zinc finger CGNR" evidence="1">
    <location>
        <begin position="152"/>
        <end position="193"/>
    </location>
</feature>
<dbReference type="Pfam" id="PF11706">
    <property type="entry name" value="zf-CGNR"/>
    <property type="match status" value="1"/>
</dbReference>
<gene>
    <name evidence="2" type="ORF">KEU06_04320</name>
</gene>
<dbReference type="SUPFAM" id="SSF160904">
    <property type="entry name" value="Jann2411-like"/>
    <property type="match status" value="1"/>
</dbReference>
<dbReference type="EMBL" id="JAGWCR010000002">
    <property type="protein sequence ID" value="MBS3647853.1"/>
    <property type="molecule type" value="Genomic_DNA"/>
</dbReference>
<comment type="caution">
    <text evidence="2">The sequence shown here is derived from an EMBL/GenBank/DDBJ whole genome shotgun (WGS) entry which is preliminary data.</text>
</comment>
<dbReference type="Gene3D" id="1.10.3300.10">
    <property type="entry name" value="Jann2411-like domain"/>
    <property type="match status" value="1"/>
</dbReference>
<dbReference type="AlphaFoldDB" id="A0A942I1Y5"/>
<reference evidence="2" key="1">
    <citation type="submission" date="2021-04" db="EMBL/GenBank/DDBJ databases">
        <title>Pseudaminobacter soli sp. nov., isolated from paddy soil contaminated by heavy metals.</title>
        <authorList>
            <person name="Zhang K."/>
        </authorList>
    </citation>
    <scope>NUCLEOTIDE SEQUENCE</scope>
    <source>
        <strain evidence="2">19-2017</strain>
    </source>
</reference>
<name>A0A942I1Y5_9HYPH</name>
<dbReference type="InterPro" id="IPR021005">
    <property type="entry name" value="Znf_CGNR"/>
</dbReference>
<evidence type="ECO:0000313" key="2">
    <source>
        <dbReference type="EMBL" id="MBS3647853.1"/>
    </source>
</evidence>
<organism evidence="2 3">
    <name type="scientific">Pseudaminobacter soli</name>
    <name type="common">ex Zhang et al. 2022</name>
    <dbReference type="NCBI Taxonomy" id="2831468"/>
    <lineage>
        <taxon>Bacteria</taxon>
        <taxon>Pseudomonadati</taxon>
        <taxon>Pseudomonadota</taxon>
        <taxon>Alphaproteobacteria</taxon>
        <taxon>Hyphomicrobiales</taxon>
        <taxon>Phyllobacteriaceae</taxon>
        <taxon>Pseudaminobacter</taxon>
    </lineage>
</organism>
<dbReference type="PANTHER" id="PTHR35525">
    <property type="entry name" value="BLL6575 PROTEIN"/>
    <property type="match status" value="1"/>
</dbReference>
<dbReference type="Pfam" id="PF07336">
    <property type="entry name" value="ABATE"/>
    <property type="match status" value="1"/>
</dbReference>
<protein>
    <submittedName>
        <fullName evidence="2">CGNR zinc finger domain-containing protein</fullName>
    </submittedName>
</protein>
<dbReference type="PANTHER" id="PTHR35525:SF3">
    <property type="entry name" value="BLL6575 PROTEIN"/>
    <property type="match status" value="1"/>
</dbReference>
<evidence type="ECO:0000259" key="1">
    <source>
        <dbReference type="Pfam" id="PF11706"/>
    </source>
</evidence>
<sequence length="200" mass="22356">MAVEWTPHRFSGGALALDVTNTVVLRGDPERSFDRFDDPAEIARFADAATRHRAKELAGRALAAPRPAAISQSVLTVRETTDRLFRRRVSDGEMEAGDLPPFLTACASALRGSALRLPETSNPFQGSQAPIPFEAAVALSALSLLQSSRMDRIRICANCRWLFLDESRNRSRIWCDMAVCGNRRKAHRYYHRRKGEDDDV</sequence>
<evidence type="ECO:0000313" key="3">
    <source>
        <dbReference type="Proteomes" id="UP000680348"/>
    </source>
</evidence>
<dbReference type="Proteomes" id="UP000680348">
    <property type="component" value="Unassembled WGS sequence"/>
</dbReference>
<dbReference type="InterPro" id="IPR010852">
    <property type="entry name" value="ABATE"/>
</dbReference>
<proteinExistence type="predicted"/>
<dbReference type="RefSeq" id="WP_188253416.1">
    <property type="nucleotide sequence ID" value="NZ_JABVCF010000002.1"/>
</dbReference>